<dbReference type="FunFam" id="2.70.150.10:FF:000160">
    <property type="entry name" value="Sarcoplasmic/endoplasmic reticulum calcium ATPase 1"/>
    <property type="match status" value="1"/>
</dbReference>
<dbReference type="PRINTS" id="PR00119">
    <property type="entry name" value="CATATPASE"/>
</dbReference>
<dbReference type="Pfam" id="PF13246">
    <property type="entry name" value="Cation_ATPase"/>
    <property type="match status" value="1"/>
</dbReference>
<feature type="transmembrane region" description="Helical" evidence="12">
    <location>
        <begin position="862"/>
        <end position="886"/>
    </location>
</feature>
<evidence type="ECO:0000256" key="1">
    <source>
        <dbReference type="ARBA" id="ARBA00004651"/>
    </source>
</evidence>
<dbReference type="InterPro" id="IPR023214">
    <property type="entry name" value="HAD_sf"/>
</dbReference>
<dbReference type="SMART" id="SM00831">
    <property type="entry name" value="Cation_ATPase_N"/>
    <property type="match status" value="1"/>
</dbReference>
<sequence>MAIKILWHELTAEEVYEATGSGPSGLSDDQAYGLATKIGKNVLPEGASYSRLRIFIEQFNNSLMYILVGASIISFALQHYIDGSFMVAVLLLNGIVSFLQEDKANEALKSLRSMARTVASVIRAGNRREIDAAELVPGDVIMVKAGNKVPADARIITATRLTVNESALTGEWSPVEKSTGTIAAEAPVFEQRNMAFMGTTVETGRATLLVVATGGDTEFGKIASSLREEERRPTPLQIKLGHMSNVLGAVISGIVVLIIALGVARGEPFTDIFIASLALAASAIPEGLLPAITIVLVMGMRRILKERGLVRKLAATETLGSVTVICTDKTGTLTQGTMQVSHILTATHELPIAEENDIKDLATNGEPTDSHITSLQIAALVNEAYIENPKDELKDWIIRGTPTEQALLLAAIQAGVDRNELWQGRWIEDMAPFESETKYAATVFGTAKGTFELLIIGAAEQLTALATSVDKNGAHHPIGDPERERIIRHMEMTTSTGLRVIACARKTLQRLPSYQAVSELVNDLTLVGLIAIKDPLRSDARHTIQDARKAGIRTVLITGDHRLTARTIANEVGIPSAESCIMEGADIEAMTDEELAKVAKSVCLYARVSPHHKLRIVQALQKNGEVVAMIGDGVNDAPALQTSDVGIALGSGTDAAREASDIVLLDNSLKTVLKTIEEGRIMFNNIRRIFVYLVSDSFAELFLFIATISFGLPIPLLATQLLWINVVEDGLPNIALTTERDRFGIMQEPPRDPHESILTPALKQWLVFIFFVTGTMAVGLYAAFLGKTEDVSLARTAVFALSCFDSLLLVLCIRSLKTSIFHRRVFSNKAINGSIVAGLALLGFAIYIPGMQTIMGTVSLGWRPWAVIITAGIIEILLIELAKYLIFTHEKQKTS</sequence>
<comment type="subcellular location">
    <subcellularLocation>
        <location evidence="1">Cell membrane</location>
        <topology evidence="1">Multi-pass membrane protein</topology>
    </subcellularLocation>
</comment>
<dbReference type="SUPFAM" id="SSF56784">
    <property type="entry name" value="HAD-like"/>
    <property type="match status" value="1"/>
</dbReference>
<feature type="transmembrane region" description="Helical" evidence="12">
    <location>
        <begin position="765"/>
        <end position="786"/>
    </location>
</feature>
<dbReference type="InterPro" id="IPR001757">
    <property type="entry name" value="P_typ_ATPase"/>
</dbReference>
<dbReference type="InterPro" id="IPR008250">
    <property type="entry name" value="ATPase_P-typ_transduc_dom_A_sf"/>
</dbReference>
<evidence type="ECO:0000256" key="4">
    <source>
        <dbReference type="ARBA" id="ARBA00022553"/>
    </source>
</evidence>
<reference evidence="14 15" key="1">
    <citation type="journal article" date="2015" name="Nature">
        <title>rRNA introns, odd ribosomes, and small enigmatic genomes across a large radiation of phyla.</title>
        <authorList>
            <person name="Brown C.T."/>
            <person name="Hug L.A."/>
            <person name="Thomas B.C."/>
            <person name="Sharon I."/>
            <person name="Castelle C.J."/>
            <person name="Singh A."/>
            <person name="Wilkins M.J."/>
            <person name="Williams K.H."/>
            <person name="Banfield J.F."/>
        </authorList>
    </citation>
    <scope>NUCLEOTIDE SEQUENCE [LARGE SCALE GENOMIC DNA]</scope>
</reference>
<dbReference type="Pfam" id="PF08282">
    <property type="entry name" value="Hydrolase_3"/>
    <property type="match status" value="1"/>
</dbReference>
<feature type="domain" description="Cation-transporting P-type ATPase N-terminal" evidence="13">
    <location>
        <begin position="6"/>
        <end position="79"/>
    </location>
</feature>
<feature type="transmembrane region" description="Helical" evidence="12">
    <location>
        <begin position="59"/>
        <end position="77"/>
    </location>
</feature>
<dbReference type="Gene3D" id="2.70.150.10">
    <property type="entry name" value="Calcium-transporting ATPase, cytoplasmic transduction domain A"/>
    <property type="match status" value="1"/>
</dbReference>
<comment type="similarity">
    <text evidence="2">Belongs to the cation transport ATPase (P-type) (TC 3.A.3) family. Type IIA subfamily.</text>
</comment>
<dbReference type="Pfam" id="PF00689">
    <property type="entry name" value="Cation_ATPase_C"/>
    <property type="match status" value="1"/>
</dbReference>
<evidence type="ECO:0000256" key="11">
    <source>
        <dbReference type="ARBA" id="ARBA00023136"/>
    </source>
</evidence>
<evidence type="ECO:0000256" key="10">
    <source>
        <dbReference type="ARBA" id="ARBA00022989"/>
    </source>
</evidence>
<organism evidence="14 15">
    <name type="scientific">Candidatus Wolfebacteria bacterium GW2011_GWA2_47_9b</name>
    <dbReference type="NCBI Taxonomy" id="1619005"/>
    <lineage>
        <taxon>Bacteria</taxon>
        <taxon>Candidatus Wolfeibacteriota</taxon>
    </lineage>
</organism>
<evidence type="ECO:0000256" key="6">
    <source>
        <dbReference type="ARBA" id="ARBA00022741"/>
    </source>
</evidence>
<evidence type="ECO:0000313" key="14">
    <source>
        <dbReference type="EMBL" id="KKU90114.1"/>
    </source>
</evidence>
<dbReference type="EMBL" id="LCPB01000006">
    <property type="protein sequence ID" value="KKU90114.1"/>
    <property type="molecule type" value="Genomic_DNA"/>
</dbReference>
<evidence type="ECO:0000256" key="9">
    <source>
        <dbReference type="ARBA" id="ARBA00022967"/>
    </source>
</evidence>
<dbReference type="Gene3D" id="3.40.50.1000">
    <property type="entry name" value="HAD superfamily/HAD-like"/>
    <property type="match status" value="1"/>
</dbReference>
<dbReference type="InterPro" id="IPR018303">
    <property type="entry name" value="ATPase_P-typ_P_site"/>
</dbReference>
<evidence type="ECO:0000256" key="12">
    <source>
        <dbReference type="SAM" id="Phobius"/>
    </source>
</evidence>
<feature type="transmembrane region" description="Helical" evidence="12">
    <location>
        <begin position="792"/>
        <end position="811"/>
    </location>
</feature>
<name>A0A0G1U7R2_9BACT</name>
<dbReference type="Proteomes" id="UP000033882">
    <property type="component" value="Unassembled WGS sequence"/>
</dbReference>
<keyword evidence="8" id="KW-0460">Magnesium</keyword>
<feature type="transmembrane region" description="Helical" evidence="12">
    <location>
        <begin position="246"/>
        <end position="266"/>
    </location>
</feature>
<dbReference type="GO" id="GO:0005886">
    <property type="term" value="C:plasma membrane"/>
    <property type="evidence" value="ECO:0007669"/>
    <property type="project" value="UniProtKB-SubCell"/>
</dbReference>
<dbReference type="Pfam" id="PF00122">
    <property type="entry name" value="E1-E2_ATPase"/>
    <property type="match status" value="1"/>
</dbReference>
<dbReference type="InterPro" id="IPR023299">
    <property type="entry name" value="ATPase_P-typ_cyto_dom_N"/>
</dbReference>
<dbReference type="SFLD" id="SFLDS00003">
    <property type="entry name" value="Haloacid_Dehalogenase"/>
    <property type="match status" value="1"/>
</dbReference>
<keyword evidence="4" id="KW-0597">Phosphoprotein</keyword>
<dbReference type="InterPro" id="IPR044492">
    <property type="entry name" value="P_typ_ATPase_HD_dom"/>
</dbReference>
<dbReference type="PRINTS" id="PR00120">
    <property type="entry name" value="HATPASE"/>
</dbReference>
<dbReference type="NCBIfam" id="TIGR01494">
    <property type="entry name" value="ATPase_P-type"/>
    <property type="match status" value="2"/>
</dbReference>
<dbReference type="GO" id="GO:0016887">
    <property type="term" value="F:ATP hydrolysis activity"/>
    <property type="evidence" value="ECO:0007669"/>
    <property type="project" value="InterPro"/>
</dbReference>
<dbReference type="Gene3D" id="3.40.1110.10">
    <property type="entry name" value="Calcium-transporting ATPase, cytoplasmic domain N"/>
    <property type="match status" value="1"/>
</dbReference>
<evidence type="ECO:0000256" key="8">
    <source>
        <dbReference type="ARBA" id="ARBA00022842"/>
    </source>
</evidence>
<keyword evidence="7" id="KW-0067">ATP-binding</keyword>
<feature type="transmembrane region" description="Helical" evidence="12">
    <location>
        <begin position="831"/>
        <end position="850"/>
    </location>
</feature>
<dbReference type="SUPFAM" id="SSF81665">
    <property type="entry name" value="Calcium ATPase, transmembrane domain M"/>
    <property type="match status" value="1"/>
</dbReference>
<protein>
    <submittedName>
        <fullName evidence="14">Calcium-translocating P-type ATPase, PMCA-type</fullName>
    </submittedName>
</protein>
<keyword evidence="6" id="KW-0547">Nucleotide-binding</keyword>
<dbReference type="AlphaFoldDB" id="A0A0G1U7R2"/>
<evidence type="ECO:0000256" key="3">
    <source>
        <dbReference type="ARBA" id="ARBA00022475"/>
    </source>
</evidence>
<keyword evidence="3" id="KW-1003">Cell membrane</keyword>
<dbReference type="InterPro" id="IPR036412">
    <property type="entry name" value="HAD-like_sf"/>
</dbReference>
<dbReference type="PROSITE" id="PS00154">
    <property type="entry name" value="ATPASE_E1_E2"/>
    <property type="match status" value="1"/>
</dbReference>
<dbReference type="InterPro" id="IPR004014">
    <property type="entry name" value="ATPase_P-typ_cation-transptr_N"/>
</dbReference>
<gene>
    <name evidence="14" type="ORF">UY19_C0006G0052</name>
</gene>
<accession>A0A0G1U7R2</accession>
<dbReference type="SFLD" id="SFLDG00002">
    <property type="entry name" value="C1.7:_P-type_atpase_like"/>
    <property type="match status" value="1"/>
</dbReference>
<feature type="transmembrane region" description="Helical" evidence="12">
    <location>
        <begin position="272"/>
        <end position="297"/>
    </location>
</feature>
<evidence type="ECO:0000256" key="7">
    <source>
        <dbReference type="ARBA" id="ARBA00022840"/>
    </source>
</evidence>
<dbReference type="Gene3D" id="1.20.1110.10">
    <property type="entry name" value="Calcium-transporting ATPase, transmembrane domain"/>
    <property type="match status" value="1"/>
</dbReference>
<dbReference type="InterPro" id="IPR006068">
    <property type="entry name" value="ATPase_P-typ_cation-transptr_C"/>
</dbReference>
<evidence type="ECO:0000313" key="15">
    <source>
        <dbReference type="Proteomes" id="UP000033882"/>
    </source>
</evidence>
<keyword evidence="9" id="KW-1278">Translocase</keyword>
<comment type="caution">
    <text evidence="14">The sequence shown here is derived from an EMBL/GenBank/DDBJ whole genome shotgun (WGS) entry which is preliminary data.</text>
</comment>
<proteinExistence type="inferred from homology"/>
<evidence type="ECO:0000256" key="2">
    <source>
        <dbReference type="ARBA" id="ARBA00005675"/>
    </source>
</evidence>
<keyword evidence="11 12" id="KW-0472">Membrane</keyword>
<dbReference type="SFLD" id="SFLDF00027">
    <property type="entry name" value="p-type_atpase"/>
    <property type="match status" value="1"/>
</dbReference>
<dbReference type="PANTHER" id="PTHR43294:SF21">
    <property type="entry name" value="CATION TRANSPORTING ATPASE"/>
    <property type="match status" value="1"/>
</dbReference>
<keyword evidence="5 12" id="KW-0812">Transmembrane</keyword>
<dbReference type="SUPFAM" id="SSF81653">
    <property type="entry name" value="Calcium ATPase, transduction domain A"/>
    <property type="match status" value="1"/>
</dbReference>
<dbReference type="InterPro" id="IPR023298">
    <property type="entry name" value="ATPase_P-typ_TM_dom_sf"/>
</dbReference>
<dbReference type="PANTHER" id="PTHR43294">
    <property type="entry name" value="SODIUM/POTASSIUM-TRANSPORTING ATPASE SUBUNIT ALPHA"/>
    <property type="match status" value="1"/>
</dbReference>
<keyword evidence="10 12" id="KW-1133">Transmembrane helix</keyword>
<dbReference type="SUPFAM" id="SSF81660">
    <property type="entry name" value="Metal cation-transporting ATPase, ATP-binding domain N"/>
    <property type="match status" value="1"/>
</dbReference>
<dbReference type="Pfam" id="PF00690">
    <property type="entry name" value="Cation_ATPase_N"/>
    <property type="match status" value="1"/>
</dbReference>
<dbReference type="GO" id="GO:0005524">
    <property type="term" value="F:ATP binding"/>
    <property type="evidence" value="ECO:0007669"/>
    <property type="project" value="UniProtKB-KW"/>
</dbReference>
<dbReference type="InterPro" id="IPR059000">
    <property type="entry name" value="ATPase_P-type_domA"/>
</dbReference>
<evidence type="ECO:0000259" key="13">
    <source>
        <dbReference type="SMART" id="SM00831"/>
    </source>
</evidence>
<dbReference type="InterPro" id="IPR050510">
    <property type="entry name" value="Cation_transp_ATPase_P-type"/>
</dbReference>
<evidence type="ECO:0000256" key="5">
    <source>
        <dbReference type="ARBA" id="ARBA00022692"/>
    </source>
</evidence>